<evidence type="ECO:0000313" key="2">
    <source>
        <dbReference type="EMBL" id="GGX58605.1"/>
    </source>
</evidence>
<organism evidence="2 3">
    <name type="scientific">Saccharospirillum salsuginis</name>
    <dbReference type="NCBI Taxonomy" id="418750"/>
    <lineage>
        <taxon>Bacteria</taxon>
        <taxon>Pseudomonadati</taxon>
        <taxon>Pseudomonadota</taxon>
        <taxon>Gammaproteobacteria</taxon>
        <taxon>Oceanospirillales</taxon>
        <taxon>Saccharospirillaceae</taxon>
        <taxon>Saccharospirillum</taxon>
    </lineage>
</organism>
<protein>
    <recommendedName>
        <fullName evidence="4">DUF922 domain-containing protein</fullName>
    </recommendedName>
</protein>
<evidence type="ECO:0008006" key="4">
    <source>
        <dbReference type="Google" id="ProtNLM"/>
    </source>
</evidence>
<evidence type="ECO:0000256" key="1">
    <source>
        <dbReference type="SAM" id="SignalP"/>
    </source>
</evidence>
<reference evidence="2" key="1">
    <citation type="journal article" date="2014" name="Int. J. Syst. Evol. Microbiol.">
        <title>Complete genome sequence of Corynebacterium casei LMG S-19264T (=DSM 44701T), isolated from a smear-ripened cheese.</title>
        <authorList>
            <consortium name="US DOE Joint Genome Institute (JGI-PGF)"/>
            <person name="Walter F."/>
            <person name="Albersmeier A."/>
            <person name="Kalinowski J."/>
            <person name="Ruckert C."/>
        </authorList>
    </citation>
    <scope>NUCLEOTIDE SEQUENCE</scope>
    <source>
        <strain evidence="2">KCTC 22169</strain>
    </source>
</reference>
<dbReference type="Proteomes" id="UP000626148">
    <property type="component" value="Unassembled WGS sequence"/>
</dbReference>
<gene>
    <name evidence="2" type="ORF">GCM10007392_28150</name>
</gene>
<feature type="signal peptide" evidence="1">
    <location>
        <begin position="1"/>
        <end position="19"/>
    </location>
</feature>
<dbReference type="EMBL" id="BMXR01000006">
    <property type="protein sequence ID" value="GGX58605.1"/>
    <property type="molecule type" value="Genomic_DNA"/>
</dbReference>
<feature type="chain" id="PRO_5037703420" description="DUF922 domain-containing protein" evidence="1">
    <location>
        <begin position="20"/>
        <end position="187"/>
    </location>
</feature>
<reference evidence="2" key="2">
    <citation type="submission" date="2020-09" db="EMBL/GenBank/DDBJ databases">
        <authorList>
            <person name="Sun Q."/>
            <person name="Kim S."/>
        </authorList>
    </citation>
    <scope>NUCLEOTIDE SEQUENCE</scope>
    <source>
        <strain evidence="2">KCTC 22169</strain>
    </source>
</reference>
<proteinExistence type="predicted"/>
<accession>A0A918KET1</accession>
<comment type="caution">
    <text evidence="2">The sequence shown here is derived from an EMBL/GenBank/DDBJ whole genome shotgun (WGS) entry which is preliminary data.</text>
</comment>
<sequence length="187" mass="22178">MRRGWWVGVLAALALNAVADVQQSLDYRDYPVKPRSDESISDALYRASPILEAGRVFHGYTRWWVEWRFWWRETANRQCRIDRVSVEVQGEIQLPRLDGGTPSQRERFNRYREALHQHELVHYGFGLRAGREIENSLRNLPPEASCLELETRANETGYEILRDYRQLEDRYDRETEHGRTQGAWLED</sequence>
<dbReference type="AlphaFoldDB" id="A0A918KET1"/>
<dbReference type="RefSeq" id="WP_189609701.1">
    <property type="nucleotide sequence ID" value="NZ_BMXR01000006.1"/>
</dbReference>
<keyword evidence="1" id="KW-0732">Signal</keyword>
<dbReference type="InterPro" id="IPR010321">
    <property type="entry name" value="DUF922"/>
</dbReference>
<name>A0A918KET1_9GAMM</name>
<evidence type="ECO:0000313" key="3">
    <source>
        <dbReference type="Proteomes" id="UP000626148"/>
    </source>
</evidence>
<dbReference type="Pfam" id="PF06037">
    <property type="entry name" value="DUF922"/>
    <property type="match status" value="1"/>
</dbReference>
<keyword evidence="3" id="KW-1185">Reference proteome</keyword>